<reference evidence="5 6" key="1">
    <citation type="submission" date="2017-12" db="EMBL/GenBank/DDBJ databases">
        <authorList>
            <person name="Hurst M.R.H."/>
        </authorList>
    </citation>
    <scope>NUCLEOTIDE SEQUENCE [LARGE SCALE GENOMIC DNA]</scope>
    <source>
        <strain evidence="5 6">SY-3-19</strain>
    </source>
</reference>
<organism evidence="5 6">
    <name type="scientific">Hyphococcus luteus</name>
    <dbReference type="NCBI Taxonomy" id="2058213"/>
    <lineage>
        <taxon>Bacteria</taxon>
        <taxon>Pseudomonadati</taxon>
        <taxon>Pseudomonadota</taxon>
        <taxon>Alphaproteobacteria</taxon>
        <taxon>Parvularculales</taxon>
        <taxon>Parvularculaceae</taxon>
        <taxon>Hyphococcus</taxon>
    </lineage>
</organism>
<feature type="domain" description="MmgE/PrpD C-terminal" evidence="4">
    <location>
        <begin position="312"/>
        <end position="479"/>
    </location>
</feature>
<gene>
    <name evidence="5" type="ORF">CW354_11380</name>
</gene>
<evidence type="ECO:0000256" key="2">
    <source>
        <dbReference type="SAM" id="MobiDB-lite"/>
    </source>
</evidence>
<dbReference type="Pfam" id="PF03972">
    <property type="entry name" value="MmgE_PrpD_N"/>
    <property type="match status" value="1"/>
</dbReference>
<feature type="compositionally biased region" description="Polar residues" evidence="2">
    <location>
        <begin position="14"/>
        <end position="24"/>
    </location>
</feature>
<evidence type="ECO:0000256" key="1">
    <source>
        <dbReference type="ARBA" id="ARBA00006174"/>
    </source>
</evidence>
<dbReference type="InterPro" id="IPR045336">
    <property type="entry name" value="MmgE_PrpD_N"/>
</dbReference>
<name>A0A2S7K5A0_9PROT</name>
<dbReference type="PANTHER" id="PTHR16943:SF8">
    <property type="entry name" value="2-METHYLCITRATE DEHYDRATASE"/>
    <property type="match status" value="1"/>
</dbReference>
<dbReference type="AlphaFoldDB" id="A0A2S7K5A0"/>
<dbReference type="EMBL" id="PJCH01000006">
    <property type="protein sequence ID" value="PQA87669.1"/>
    <property type="molecule type" value="Genomic_DNA"/>
</dbReference>
<dbReference type="SUPFAM" id="SSF103378">
    <property type="entry name" value="2-methylcitrate dehydratase PrpD"/>
    <property type="match status" value="1"/>
</dbReference>
<dbReference type="RefSeq" id="WP_104830207.1">
    <property type="nucleotide sequence ID" value="NZ_PJCH01000006.1"/>
</dbReference>
<dbReference type="Gene3D" id="1.10.4100.10">
    <property type="entry name" value="2-methylcitrate dehydratase PrpD"/>
    <property type="match status" value="1"/>
</dbReference>
<evidence type="ECO:0000313" key="5">
    <source>
        <dbReference type="EMBL" id="PQA87669.1"/>
    </source>
</evidence>
<evidence type="ECO:0000259" key="3">
    <source>
        <dbReference type="Pfam" id="PF03972"/>
    </source>
</evidence>
<dbReference type="InterPro" id="IPR042188">
    <property type="entry name" value="MmgE/PrpD_sf_2"/>
</dbReference>
<dbReference type="Proteomes" id="UP000239504">
    <property type="component" value="Unassembled WGS sequence"/>
</dbReference>
<dbReference type="InterPro" id="IPR005656">
    <property type="entry name" value="MmgE_PrpD"/>
</dbReference>
<protein>
    <recommendedName>
        <fullName evidence="7">MmgE/PrpD family protein</fullName>
    </recommendedName>
</protein>
<dbReference type="InterPro" id="IPR045337">
    <property type="entry name" value="MmgE_PrpD_C"/>
</dbReference>
<dbReference type="GO" id="GO:0016829">
    <property type="term" value="F:lyase activity"/>
    <property type="evidence" value="ECO:0007669"/>
    <property type="project" value="InterPro"/>
</dbReference>
<feature type="region of interest" description="Disordered" evidence="2">
    <location>
        <begin position="1"/>
        <end position="43"/>
    </location>
</feature>
<keyword evidence="6" id="KW-1185">Reference proteome</keyword>
<evidence type="ECO:0008006" key="7">
    <source>
        <dbReference type="Google" id="ProtNLM"/>
    </source>
</evidence>
<feature type="compositionally biased region" description="Basic and acidic residues" evidence="2">
    <location>
        <begin position="1"/>
        <end position="13"/>
    </location>
</feature>
<accession>A0A2S7K5A0</accession>
<dbReference type="PANTHER" id="PTHR16943">
    <property type="entry name" value="2-METHYLCITRATE DEHYDRATASE-RELATED"/>
    <property type="match status" value="1"/>
</dbReference>
<evidence type="ECO:0000313" key="6">
    <source>
        <dbReference type="Proteomes" id="UP000239504"/>
    </source>
</evidence>
<dbReference type="Gene3D" id="3.30.1330.120">
    <property type="entry name" value="2-methylcitrate dehydratase PrpD"/>
    <property type="match status" value="1"/>
</dbReference>
<dbReference type="InterPro" id="IPR042183">
    <property type="entry name" value="MmgE/PrpD_sf_1"/>
</dbReference>
<comment type="caution">
    <text evidence="5">The sequence shown here is derived from an EMBL/GenBank/DDBJ whole genome shotgun (WGS) entry which is preliminary data.</text>
</comment>
<sequence>MNSSDRSKLENRNKGQGANSQSSKVDFKYKEDRGGASADNPAETAAIANHVARRRFEDIPGEDVAKAKLRVLDLVGCAIGGVNGEGNDALVRSLDLAGSAPRASVIGFGARLSSGDAALANAVISRSYDFEVMTVVVDGAVIGSHNSPTTCMTALALADEHALSGRDFLAALIIGDDIAARTLAASGLDLGAGWDASSIFTAVPAAAIAAKLMRLDARQTRDAMGHAVDMISGTTQSVWDGVQSWKLVGGLAAKNGIFAAQLASTGAWPAMGDALLAPYGFFGQFTTGCINPSILTKGLGETYYGEEYFKPYPSCAATQAIHECALDACGEKQFAPDEIEAISVRMPAFILGTALALPFAPARDDHTRANFSIRYQIASAVLRGPIKQEHYSESAIHSPDVAAMLQKIELLPAAEESKELEVTIRLNTGQKNSAMHSGVPWRHPSRSPFTANDVQDKFHQQAAFTGRTPKTTAQEIVERIMALEEEKDMSAFAEFVARSALPPQAAK</sequence>
<dbReference type="OrthoDB" id="5415580at2"/>
<feature type="domain" description="MmgE/PrpD N-terminal" evidence="3">
    <location>
        <begin position="46"/>
        <end position="288"/>
    </location>
</feature>
<dbReference type="Pfam" id="PF19305">
    <property type="entry name" value="MmgE_PrpD_C"/>
    <property type="match status" value="1"/>
</dbReference>
<comment type="similarity">
    <text evidence="1">Belongs to the PrpD family.</text>
</comment>
<proteinExistence type="inferred from homology"/>
<dbReference type="InterPro" id="IPR036148">
    <property type="entry name" value="MmgE/PrpD_sf"/>
</dbReference>
<evidence type="ECO:0000259" key="4">
    <source>
        <dbReference type="Pfam" id="PF19305"/>
    </source>
</evidence>
<feature type="compositionally biased region" description="Basic and acidic residues" evidence="2">
    <location>
        <begin position="25"/>
        <end position="34"/>
    </location>
</feature>